<proteinExistence type="predicted"/>
<protein>
    <submittedName>
        <fullName evidence="1">Uncharacterized protein</fullName>
    </submittedName>
</protein>
<evidence type="ECO:0000313" key="1">
    <source>
        <dbReference type="EMBL" id="AXH45432.1"/>
    </source>
</evidence>
<sequence>MDSGMKGVIVLLYLLAWLIVGFGVPITLDALL</sequence>
<dbReference type="Proteomes" id="UP000258075">
    <property type="component" value="Segment"/>
</dbReference>
<name>A0A345KQY0_9CAUD</name>
<reference evidence="1 2" key="1">
    <citation type="submission" date="2018-06" db="EMBL/GenBank/DDBJ databases">
        <authorList>
            <person name="Balish M.F."/>
            <person name="Kurek P.N."/>
            <person name="Donna J.M."/>
            <person name="Stetzel L.N."/>
            <person name="Janssen G.R."/>
            <person name="Garlena R.A."/>
            <person name="Russell D.A."/>
            <person name="Pope W.H."/>
            <person name="Jacobs-Sera D."/>
            <person name="Hatfull G.F."/>
        </authorList>
    </citation>
    <scope>NUCLEOTIDE SEQUENCE [LARGE SCALE GENOMIC DNA]</scope>
</reference>
<organism evidence="1 2">
    <name type="scientific">Mycobacterium phage Commander</name>
    <dbReference type="NCBI Taxonomy" id="2250400"/>
    <lineage>
        <taxon>Viruses</taxon>
        <taxon>Duplodnaviria</taxon>
        <taxon>Heunggongvirae</taxon>
        <taxon>Uroviricota</taxon>
        <taxon>Caudoviricetes</taxon>
        <taxon>Backyardiganvirus</taxon>
        <taxon>Backyardiganvirus peaches</taxon>
    </lineage>
</organism>
<gene>
    <name evidence="1" type="primary">39</name>
    <name evidence="1" type="ORF">COMMANDER_39</name>
</gene>
<dbReference type="EMBL" id="MH479909">
    <property type="protein sequence ID" value="AXH45432.1"/>
    <property type="molecule type" value="Genomic_DNA"/>
</dbReference>
<accession>A0A345KQY0</accession>
<evidence type="ECO:0000313" key="2">
    <source>
        <dbReference type="Proteomes" id="UP000258075"/>
    </source>
</evidence>